<evidence type="ECO:0000313" key="1">
    <source>
        <dbReference type="EMBL" id="GGC77646.1"/>
    </source>
</evidence>
<gene>
    <name evidence="1" type="ORF">GCM10011396_26020</name>
</gene>
<accession>A0A916XJA5</accession>
<dbReference type="EMBL" id="BMED01000002">
    <property type="protein sequence ID" value="GGC77646.1"/>
    <property type="molecule type" value="Genomic_DNA"/>
</dbReference>
<keyword evidence="2" id="KW-1185">Reference proteome</keyword>
<dbReference type="Gene3D" id="1.25.40.10">
    <property type="entry name" value="Tetratricopeptide repeat domain"/>
    <property type="match status" value="1"/>
</dbReference>
<evidence type="ECO:0000313" key="2">
    <source>
        <dbReference type="Proteomes" id="UP000637423"/>
    </source>
</evidence>
<protein>
    <recommendedName>
        <fullName evidence="3">DUF924 domain-containing protein</fullName>
    </recommendedName>
</protein>
<organism evidence="1 2">
    <name type="scientific">Undibacterium terreum</name>
    <dbReference type="NCBI Taxonomy" id="1224302"/>
    <lineage>
        <taxon>Bacteria</taxon>
        <taxon>Pseudomonadati</taxon>
        <taxon>Pseudomonadota</taxon>
        <taxon>Betaproteobacteria</taxon>
        <taxon>Burkholderiales</taxon>
        <taxon>Oxalobacteraceae</taxon>
        <taxon>Undibacterium</taxon>
    </lineage>
</organism>
<proteinExistence type="predicted"/>
<dbReference type="SUPFAM" id="SSF48452">
    <property type="entry name" value="TPR-like"/>
    <property type="match status" value="1"/>
</dbReference>
<reference evidence="1" key="2">
    <citation type="submission" date="2020-09" db="EMBL/GenBank/DDBJ databases">
        <authorList>
            <person name="Sun Q."/>
            <person name="Zhou Y."/>
        </authorList>
    </citation>
    <scope>NUCLEOTIDE SEQUENCE</scope>
    <source>
        <strain evidence="1">CGMCC 1.10998</strain>
    </source>
</reference>
<dbReference type="InterPro" id="IPR010323">
    <property type="entry name" value="DUF924"/>
</dbReference>
<dbReference type="Gene3D" id="1.20.58.320">
    <property type="entry name" value="TPR-like"/>
    <property type="match status" value="1"/>
</dbReference>
<dbReference type="Pfam" id="PF06041">
    <property type="entry name" value="DUF924"/>
    <property type="match status" value="1"/>
</dbReference>
<evidence type="ECO:0008006" key="3">
    <source>
        <dbReference type="Google" id="ProtNLM"/>
    </source>
</evidence>
<dbReference type="AlphaFoldDB" id="A0A916XJA5"/>
<dbReference type="RefSeq" id="WP_188566450.1">
    <property type="nucleotide sequence ID" value="NZ_BMED01000002.1"/>
</dbReference>
<comment type="caution">
    <text evidence="1">The sequence shown here is derived from an EMBL/GenBank/DDBJ whole genome shotgun (WGS) entry which is preliminary data.</text>
</comment>
<name>A0A916XJA5_9BURK</name>
<dbReference type="InterPro" id="IPR011990">
    <property type="entry name" value="TPR-like_helical_dom_sf"/>
</dbReference>
<reference evidence="1" key="1">
    <citation type="journal article" date="2014" name="Int. J. Syst. Evol. Microbiol.">
        <title>Complete genome sequence of Corynebacterium casei LMG S-19264T (=DSM 44701T), isolated from a smear-ripened cheese.</title>
        <authorList>
            <consortium name="US DOE Joint Genome Institute (JGI-PGF)"/>
            <person name="Walter F."/>
            <person name="Albersmeier A."/>
            <person name="Kalinowski J."/>
            <person name="Ruckert C."/>
        </authorList>
    </citation>
    <scope>NUCLEOTIDE SEQUENCE</scope>
    <source>
        <strain evidence="1">CGMCC 1.10998</strain>
    </source>
</reference>
<dbReference type="Proteomes" id="UP000637423">
    <property type="component" value="Unassembled WGS sequence"/>
</dbReference>
<sequence>METIESILEFWFGTDPDDQVTAKQQGKLWWQKRDDTDAMILQRFGSYVQEAASGVLEPWTASPEGLLALIILTDQFPRNMYRETPQSFAFDHQARAWCKQGLAAGMDLTLRPIQKVFFYLPLEHSESLADQEQSVQLFSGLAAADIDNGQQKSQTFTGYVDYATRHRDIIARFGRFPHRNRILGRISTVEETAFLQEKGSSF</sequence>